<dbReference type="EMBL" id="BAAAGU010000128">
    <property type="protein sequence ID" value="GAA0673235.1"/>
    <property type="molecule type" value="Genomic_DNA"/>
</dbReference>
<proteinExistence type="predicted"/>
<protein>
    <submittedName>
        <fullName evidence="1">Uncharacterized protein</fullName>
    </submittedName>
</protein>
<dbReference type="RefSeq" id="WP_344007936.1">
    <property type="nucleotide sequence ID" value="NZ_BAAAGU010000128.1"/>
</dbReference>
<organism evidence="1 2">
    <name type="scientific">Streptomyces thermocarboxydovorans</name>
    <dbReference type="NCBI Taxonomy" id="59298"/>
    <lineage>
        <taxon>Bacteria</taxon>
        <taxon>Bacillati</taxon>
        <taxon>Actinomycetota</taxon>
        <taxon>Actinomycetes</taxon>
        <taxon>Kitasatosporales</taxon>
        <taxon>Streptomycetaceae</taxon>
        <taxon>Streptomyces</taxon>
    </lineage>
</organism>
<comment type="caution">
    <text evidence="1">The sequence shown here is derived from an EMBL/GenBank/DDBJ whole genome shotgun (WGS) entry which is preliminary data.</text>
</comment>
<evidence type="ECO:0000313" key="2">
    <source>
        <dbReference type="Proteomes" id="UP001500724"/>
    </source>
</evidence>
<dbReference type="PROSITE" id="PS51257">
    <property type="entry name" value="PROKAR_LIPOPROTEIN"/>
    <property type="match status" value="1"/>
</dbReference>
<sequence>MALPRWLLAPLAVGIGGCGQYAPGRRPQPSDIWTDVDWYDRLHARWLPLPLPVGRGG</sequence>
<gene>
    <name evidence="1" type="ORF">GCM10009535_60730</name>
</gene>
<evidence type="ECO:0000313" key="1">
    <source>
        <dbReference type="EMBL" id="GAA0673235.1"/>
    </source>
</evidence>
<accession>A0ABP3T7G7</accession>
<name>A0ABP3T7G7_9ACTN</name>
<keyword evidence="2" id="KW-1185">Reference proteome</keyword>
<dbReference type="Proteomes" id="UP001500724">
    <property type="component" value="Unassembled WGS sequence"/>
</dbReference>
<reference evidence="2" key="1">
    <citation type="journal article" date="2019" name="Int. J. Syst. Evol. Microbiol.">
        <title>The Global Catalogue of Microorganisms (GCM) 10K type strain sequencing project: providing services to taxonomists for standard genome sequencing and annotation.</title>
        <authorList>
            <consortium name="The Broad Institute Genomics Platform"/>
            <consortium name="The Broad Institute Genome Sequencing Center for Infectious Disease"/>
            <person name="Wu L."/>
            <person name="Ma J."/>
        </authorList>
    </citation>
    <scope>NUCLEOTIDE SEQUENCE [LARGE SCALE GENOMIC DNA]</scope>
    <source>
        <strain evidence="2">JCM 10367</strain>
    </source>
</reference>